<evidence type="ECO:0000313" key="2">
    <source>
        <dbReference type="Proteomes" id="UP000288805"/>
    </source>
</evidence>
<evidence type="ECO:0000313" key="1">
    <source>
        <dbReference type="EMBL" id="RVW27089.1"/>
    </source>
</evidence>
<protein>
    <submittedName>
        <fullName evidence="1">Uncharacterized protein</fullName>
    </submittedName>
</protein>
<dbReference type="AlphaFoldDB" id="A0A438CV56"/>
<dbReference type="EMBL" id="QGNW01001965">
    <property type="protein sequence ID" value="RVW27089.1"/>
    <property type="molecule type" value="Genomic_DNA"/>
</dbReference>
<reference evidence="1 2" key="1">
    <citation type="journal article" date="2018" name="PLoS Genet.">
        <title>Population sequencing reveals clonal diversity and ancestral inbreeding in the grapevine cultivar Chardonnay.</title>
        <authorList>
            <person name="Roach M.J."/>
            <person name="Johnson D.L."/>
            <person name="Bohlmann J."/>
            <person name="van Vuuren H.J."/>
            <person name="Jones S.J."/>
            <person name="Pretorius I.S."/>
            <person name="Schmidt S.A."/>
            <person name="Borneman A.R."/>
        </authorList>
    </citation>
    <scope>NUCLEOTIDE SEQUENCE [LARGE SCALE GENOMIC DNA]</scope>
    <source>
        <strain evidence="2">cv. Chardonnay</strain>
        <tissue evidence="1">Leaf</tissue>
    </source>
</reference>
<proteinExistence type="predicted"/>
<name>A0A438CV56_VITVI</name>
<gene>
    <name evidence="1" type="ORF">CK203_098947</name>
</gene>
<comment type="caution">
    <text evidence="1">The sequence shown here is derived from an EMBL/GenBank/DDBJ whole genome shotgun (WGS) entry which is preliminary data.</text>
</comment>
<organism evidence="1 2">
    <name type="scientific">Vitis vinifera</name>
    <name type="common">Grape</name>
    <dbReference type="NCBI Taxonomy" id="29760"/>
    <lineage>
        <taxon>Eukaryota</taxon>
        <taxon>Viridiplantae</taxon>
        <taxon>Streptophyta</taxon>
        <taxon>Embryophyta</taxon>
        <taxon>Tracheophyta</taxon>
        <taxon>Spermatophyta</taxon>
        <taxon>Magnoliopsida</taxon>
        <taxon>eudicotyledons</taxon>
        <taxon>Gunneridae</taxon>
        <taxon>Pentapetalae</taxon>
        <taxon>rosids</taxon>
        <taxon>Vitales</taxon>
        <taxon>Vitaceae</taxon>
        <taxon>Viteae</taxon>
        <taxon>Vitis</taxon>
    </lineage>
</organism>
<sequence>MFIHIGHSLDDVCRDEPSAEHDLRGVVVLTFKYSKPSSLHSLTFRATIFSQFGCSEPPFPSQLDFQSHHSIMIRRLSPPFWHSKLYSAFRVTIFPHFGVQSRFSLALSFKVTAPNIHIHWHCTSYIRDFAFVLGFPHLATLCLSLIHHALLDFSFHYT</sequence>
<accession>A0A438CV56</accession>
<dbReference type="Proteomes" id="UP000288805">
    <property type="component" value="Unassembled WGS sequence"/>
</dbReference>